<evidence type="ECO:0000259" key="10">
    <source>
        <dbReference type="Pfam" id="PF01035"/>
    </source>
</evidence>
<dbReference type="RefSeq" id="WP_133321525.1">
    <property type="nucleotide sequence ID" value="NZ_SMTF01000004.1"/>
</dbReference>
<evidence type="ECO:0000256" key="1">
    <source>
        <dbReference type="ARBA" id="ARBA00001286"/>
    </source>
</evidence>
<organism evidence="12 13">
    <name type="scientific">Luteimonas aestuarii</name>
    <dbReference type="NCBI Taxonomy" id="453837"/>
    <lineage>
        <taxon>Bacteria</taxon>
        <taxon>Pseudomonadati</taxon>
        <taxon>Pseudomonadota</taxon>
        <taxon>Gammaproteobacteria</taxon>
        <taxon>Lysobacterales</taxon>
        <taxon>Lysobacteraceae</taxon>
        <taxon>Luteimonas</taxon>
    </lineage>
</organism>
<dbReference type="InterPro" id="IPR036388">
    <property type="entry name" value="WH-like_DNA-bd_sf"/>
</dbReference>
<comment type="miscellaneous">
    <text evidence="9">This enzyme catalyzes only one turnover and therefore is not strictly catalytic. According to one definition, an enzyme is a biocatalyst that acts repeatedly and over many reaction cycles.</text>
</comment>
<dbReference type="PANTHER" id="PTHR10815">
    <property type="entry name" value="METHYLATED-DNA--PROTEIN-CYSTEINE METHYLTRANSFERASE"/>
    <property type="match status" value="1"/>
</dbReference>
<evidence type="ECO:0000256" key="9">
    <source>
        <dbReference type="HAMAP-Rule" id="MF_00772"/>
    </source>
</evidence>
<dbReference type="AlphaFoldDB" id="A0A4R5TVF4"/>
<dbReference type="OrthoDB" id="9802228at2"/>
<gene>
    <name evidence="12" type="ORF">E2F46_07865</name>
</gene>
<evidence type="ECO:0000256" key="6">
    <source>
        <dbReference type="ARBA" id="ARBA00022763"/>
    </source>
</evidence>
<name>A0A4R5TVF4_9GAMM</name>
<keyword evidence="5 9" id="KW-0808">Transferase</keyword>
<comment type="subcellular location">
    <subcellularLocation>
        <location evidence="9">Cytoplasm</location>
    </subcellularLocation>
</comment>
<dbReference type="GO" id="GO:0032259">
    <property type="term" value="P:methylation"/>
    <property type="evidence" value="ECO:0007669"/>
    <property type="project" value="UniProtKB-KW"/>
</dbReference>
<evidence type="ECO:0000313" key="12">
    <source>
        <dbReference type="EMBL" id="TDK25073.1"/>
    </source>
</evidence>
<accession>A0A4R5TVF4</accession>
<dbReference type="InterPro" id="IPR008332">
    <property type="entry name" value="MethylG_MeTrfase_N"/>
</dbReference>
<comment type="catalytic activity">
    <reaction evidence="1 9">
        <text>a 4-O-methyl-thymidine in DNA + L-cysteinyl-[protein] = a thymidine in DNA + S-methyl-L-cysteinyl-[protein]</text>
        <dbReference type="Rhea" id="RHEA:53428"/>
        <dbReference type="Rhea" id="RHEA-COMP:10131"/>
        <dbReference type="Rhea" id="RHEA-COMP:10132"/>
        <dbReference type="Rhea" id="RHEA-COMP:13555"/>
        <dbReference type="Rhea" id="RHEA-COMP:13556"/>
        <dbReference type="ChEBI" id="CHEBI:29950"/>
        <dbReference type="ChEBI" id="CHEBI:82612"/>
        <dbReference type="ChEBI" id="CHEBI:137386"/>
        <dbReference type="ChEBI" id="CHEBI:137387"/>
        <dbReference type="EC" id="2.1.1.63"/>
    </reaction>
</comment>
<dbReference type="SUPFAM" id="SSF46767">
    <property type="entry name" value="Methylated DNA-protein cysteine methyltransferase, C-terminal domain"/>
    <property type="match status" value="1"/>
</dbReference>
<dbReference type="GO" id="GO:0005737">
    <property type="term" value="C:cytoplasm"/>
    <property type="evidence" value="ECO:0007669"/>
    <property type="project" value="UniProtKB-SubCell"/>
</dbReference>
<evidence type="ECO:0000259" key="11">
    <source>
        <dbReference type="Pfam" id="PF02870"/>
    </source>
</evidence>
<dbReference type="PANTHER" id="PTHR10815:SF5">
    <property type="entry name" value="METHYLATED-DNA--PROTEIN-CYSTEINE METHYLTRANSFERASE"/>
    <property type="match status" value="1"/>
</dbReference>
<dbReference type="NCBIfam" id="TIGR00589">
    <property type="entry name" value="ogt"/>
    <property type="match status" value="1"/>
</dbReference>
<dbReference type="SUPFAM" id="SSF53155">
    <property type="entry name" value="Methylated DNA-protein cysteine methyltransferase domain"/>
    <property type="match status" value="1"/>
</dbReference>
<dbReference type="InterPro" id="IPR014048">
    <property type="entry name" value="MethylDNA_cys_MeTrfase_DNA-bd"/>
</dbReference>
<dbReference type="Gene3D" id="3.30.160.70">
    <property type="entry name" value="Methylated DNA-protein cysteine methyltransferase domain"/>
    <property type="match status" value="1"/>
</dbReference>
<dbReference type="InterPro" id="IPR023546">
    <property type="entry name" value="MGMT"/>
</dbReference>
<dbReference type="EC" id="2.1.1.63" evidence="9"/>
<dbReference type="Pfam" id="PF01035">
    <property type="entry name" value="DNA_binding_1"/>
    <property type="match status" value="1"/>
</dbReference>
<reference evidence="12 13" key="1">
    <citation type="submission" date="2019-03" db="EMBL/GenBank/DDBJ databases">
        <title>Luteimonas zhaokaii sp.nov., isolated from the rectal contents of Plateau pika in Yushu, Qinghai Province, China.</title>
        <authorList>
            <person name="Zhang G."/>
        </authorList>
    </citation>
    <scope>NUCLEOTIDE SEQUENCE [LARGE SCALE GENOMIC DNA]</scope>
    <source>
        <strain evidence="12 13">B9</strain>
    </source>
</reference>
<dbReference type="InterPro" id="IPR001497">
    <property type="entry name" value="MethylDNA_cys_MeTrfase_AS"/>
</dbReference>
<feature type="active site" description="Nucleophile; methyl group acceptor" evidence="9">
    <location>
        <position position="129"/>
    </location>
</feature>
<dbReference type="CDD" id="cd06445">
    <property type="entry name" value="ATase"/>
    <property type="match status" value="1"/>
</dbReference>
<dbReference type="Pfam" id="PF02870">
    <property type="entry name" value="Methyltransf_1N"/>
    <property type="match status" value="1"/>
</dbReference>
<sequence>MTTHTTFVDSPVGRLFLAASDDGLHALEFPDNRHPVRRGDDWQPGEHAVLRMARRQLDEYFAGKRRAFDLPLAPRGTAFQRSVWWSLARIPYGETVSYAQLAARVGKPTATRAVGAANGRNPLPIVLPCHRVIGADGSLTGFGGGLPTKQFLLKLEGALPPEFDLFGRA</sequence>
<comment type="function">
    <text evidence="9">Involved in the cellular defense against the biological effects of O6-methylguanine (O6-MeG) and O4-methylthymine (O4-MeT) in DNA. Repairs the methylated nucleobase in DNA by stoichiometrically transferring the methyl group to a cysteine residue in the enzyme. This is a suicide reaction: the enzyme is irreversibly inactivated.</text>
</comment>
<dbReference type="InterPro" id="IPR036631">
    <property type="entry name" value="MGMT_N_sf"/>
</dbReference>
<dbReference type="HAMAP" id="MF_00772">
    <property type="entry name" value="OGT"/>
    <property type="match status" value="1"/>
</dbReference>
<evidence type="ECO:0000256" key="8">
    <source>
        <dbReference type="ARBA" id="ARBA00049348"/>
    </source>
</evidence>
<keyword evidence="4 9" id="KW-0489">Methyltransferase</keyword>
<keyword evidence="13" id="KW-1185">Reference proteome</keyword>
<dbReference type="InterPro" id="IPR036217">
    <property type="entry name" value="MethylDNA_cys_MeTrfase_DNAb"/>
</dbReference>
<proteinExistence type="inferred from homology"/>
<evidence type="ECO:0000256" key="4">
    <source>
        <dbReference type="ARBA" id="ARBA00022603"/>
    </source>
</evidence>
<dbReference type="GO" id="GO:0003908">
    <property type="term" value="F:methylated-DNA-[protein]-cysteine S-methyltransferase activity"/>
    <property type="evidence" value="ECO:0007669"/>
    <property type="project" value="UniProtKB-UniRule"/>
</dbReference>
<evidence type="ECO:0000256" key="2">
    <source>
        <dbReference type="ARBA" id="ARBA00008711"/>
    </source>
</evidence>
<dbReference type="EMBL" id="SMTF01000004">
    <property type="protein sequence ID" value="TDK25073.1"/>
    <property type="molecule type" value="Genomic_DNA"/>
</dbReference>
<feature type="domain" description="Methylguanine DNA methyltransferase ribonuclease-like" evidence="11">
    <location>
        <begin position="5"/>
        <end position="74"/>
    </location>
</feature>
<keyword evidence="3 9" id="KW-0963">Cytoplasm</keyword>
<keyword evidence="6 9" id="KW-0227">DNA damage</keyword>
<dbReference type="Proteomes" id="UP000294796">
    <property type="component" value="Unassembled WGS sequence"/>
</dbReference>
<comment type="similarity">
    <text evidence="2 9">Belongs to the MGMT family.</text>
</comment>
<comment type="catalytic activity">
    <reaction evidence="8 9">
        <text>a 6-O-methyl-2'-deoxyguanosine in DNA + L-cysteinyl-[protein] = S-methyl-L-cysteinyl-[protein] + a 2'-deoxyguanosine in DNA</text>
        <dbReference type="Rhea" id="RHEA:24000"/>
        <dbReference type="Rhea" id="RHEA-COMP:10131"/>
        <dbReference type="Rhea" id="RHEA-COMP:10132"/>
        <dbReference type="Rhea" id="RHEA-COMP:11367"/>
        <dbReference type="Rhea" id="RHEA-COMP:11368"/>
        <dbReference type="ChEBI" id="CHEBI:29950"/>
        <dbReference type="ChEBI" id="CHEBI:82612"/>
        <dbReference type="ChEBI" id="CHEBI:85445"/>
        <dbReference type="ChEBI" id="CHEBI:85448"/>
        <dbReference type="EC" id="2.1.1.63"/>
    </reaction>
</comment>
<evidence type="ECO:0000256" key="7">
    <source>
        <dbReference type="ARBA" id="ARBA00023204"/>
    </source>
</evidence>
<evidence type="ECO:0000256" key="5">
    <source>
        <dbReference type="ARBA" id="ARBA00022679"/>
    </source>
</evidence>
<comment type="caution">
    <text evidence="12">The sequence shown here is derived from an EMBL/GenBank/DDBJ whole genome shotgun (WGS) entry which is preliminary data.</text>
</comment>
<evidence type="ECO:0000313" key="13">
    <source>
        <dbReference type="Proteomes" id="UP000294796"/>
    </source>
</evidence>
<dbReference type="GO" id="GO:0006307">
    <property type="term" value="P:DNA alkylation repair"/>
    <property type="evidence" value="ECO:0007669"/>
    <property type="project" value="UniProtKB-UniRule"/>
</dbReference>
<dbReference type="FunFam" id="1.10.10.10:FF:000214">
    <property type="entry name" value="Methylated-DNA--protein-cysteine methyltransferase"/>
    <property type="match status" value="1"/>
</dbReference>
<feature type="domain" description="Methylated-DNA-[protein]-cysteine S-methyltransferase DNA binding" evidence="10">
    <location>
        <begin position="78"/>
        <end position="158"/>
    </location>
</feature>
<evidence type="ECO:0000256" key="3">
    <source>
        <dbReference type="ARBA" id="ARBA00022490"/>
    </source>
</evidence>
<dbReference type="Gene3D" id="1.10.10.10">
    <property type="entry name" value="Winged helix-like DNA-binding domain superfamily/Winged helix DNA-binding domain"/>
    <property type="match status" value="1"/>
</dbReference>
<dbReference type="PROSITE" id="PS00374">
    <property type="entry name" value="MGMT"/>
    <property type="match status" value="1"/>
</dbReference>
<keyword evidence="7 9" id="KW-0234">DNA repair</keyword>
<protein>
    <recommendedName>
        <fullName evidence="9">Methylated-DNA--protein-cysteine methyltransferase</fullName>
        <ecNumber evidence="9">2.1.1.63</ecNumber>
    </recommendedName>
    <alternativeName>
        <fullName evidence="9">6-O-methylguanine-DNA methyltransferase</fullName>
        <shortName evidence="9">MGMT</shortName>
    </alternativeName>
    <alternativeName>
        <fullName evidence="9">O-6-methylguanine-DNA-alkyltransferase</fullName>
    </alternativeName>
</protein>